<evidence type="ECO:0000313" key="4">
    <source>
        <dbReference type="Proteomes" id="UP001280156"/>
    </source>
</evidence>
<dbReference type="InterPro" id="IPR006680">
    <property type="entry name" value="Amidohydro-rel"/>
</dbReference>
<gene>
    <name evidence="3" type="ORF">RFM52_05555</name>
</gene>
<feature type="region of interest" description="Disordered" evidence="1">
    <location>
        <begin position="1"/>
        <end position="21"/>
    </location>
</feature>
<dbReference type="PANTHER" id="PTHR35563:SF2">
    <property type="entry name" value="BARREL METAL-DEPENDENT HYDROLASE, PUTATIVE (AFU_ORTHOLOGUE AFUA_1G16240)-RELATED"/>
    <property type="match status" value="1"/>
</dbReference>
<dbReference type="InterPro" id="IPR052358">
    <property type="entry name" value="Aro_Compnd_Degr_Hydrolases"/>
</dbReference>
<reference evidence="3 4" key="1">
    <citation type="submission" date="2023-08" db="EMBL/GenBank/DDBJ databases">
        <title>Implementing the SeqCode for naming new Mesorhizobium species isolated from Vachellia karroo root nodules.</title>
        <authorList>
            <person name="Van Lill M."/>
        </authorList>
    </citation>
    <scope>NUCLEOTIDE SEQUENCE [LARGE SCALE GENOMIC DNA]</scope>
    <source>
        <strain evidence="3 4">VK2B</strain>
    </source>
</reference>
<evidence type="ECO:0000313" key="3">
    <source>
        <dbReference type="EMBL" id="MDX8484646.1"/>
    </source>
</evidence>
<dbReference type="Pfam" id="PF04909">
    <property type="entry name" value="Amidohydro_2"/>
    <property type="match status" value="1"/>
</dbReference>
<sequence>MADYFPFDPDPRPASRMPPPGATDCQFHVFGPAEIYPVRPGAAYEMPQATIGRALAMHEVLGIERGVIVQPTTYGTDHSALLDALAEAGPAYRGCVIAAALTECPDAELERLTKAGVRGARFNFLGAVNLAPDEKMIGRAFARARELGWHVKIQPGQEGILDSVALYENADLTVVIDHMGRPDLRQPGHQATEEKVVELLRKGNFWVLLSNGHKISQAGFPWHDVLPVARAYIEAAPDRVLWASDWPHPLSKTQPPNDGALLDLLFRYAGDEETVRRILVDNPARLIGFDQA</sequence>
<organism evidence="3 4">
    <name type="scientific">Mesorhizobium humile</name>
    <dbReference type="NCBI Taxonomy" id="3072313"/>
    <lineage>
        <taxon>Bacteria</taxon>
        <taxon>Pseudomonadati</taxon>
        <taxon>Pseudomonadota</taxon>
        <taxon>Alphaproteobacteria</taxon>
        <taxon>Hyphomicrobiales</taxon>
        <taxon>Phyllobacteriaceae</taxon>
        <taxon>Mesorhizobium</taxon>
    </lineage>
</organism>
<feature type="domain" description="Amidohydrolase-related" evidence="2">
    <location>
        <begin position="24"/>
        <end position="289"/>
    </location>
</feature>
<dbReference type="InterPro" id="IPR032466">
    <property type="entry name" value="Metal_Hydrolase"/>
</dbReference>
<dbReference type="SUPFAM" id="SSF51556">
    <property type="entry name" value="Metallo-dependent hydrolases"/>
    <property type="match status" value="1"/>
</dbReference>
<dbReference type="PANTHER" id="PTHR35563">
    <property type="entry name" value="BARREL METAL-DEPENDENT HYDROLASE, PUTATIVE (AFU_ORTHOLOGUE AFUA_1G16240)-RELATED"/>
    <property type="match status" value="1"/>
</dbReference>
<dbReference type="EMBL" id="JAVIIV010000003">
    <property type="protein sequence ID" value="MDX8484646.1"/>
    <property type="molecule type" value="Genomic_DNA"/>
</dbReference>
<comment type="caution">
    <text evidence="3">The sequence shown here is derived from an EMBL/GenBank/DDBJ whole genome shotgun (WGS) entry which is preliminary data.</text>
</comment>
<evidence type="ECO:0000259" key="2">
    <source>
        <dbReference type="Pfam" id="PF04909"/>
    </source>
</evidence>
<dbReference type="Proteomes" id="UP001280156">
    <property type="component" value="Unassembled WGS sequence"/>
</dbReference>
<name>A0ABU4YCH5_9HYPH</name>
<keyword evidence="4" id="KW-1185">Reference proteome</keyword>
<dbReference type="RefSeq" id="WP_320294511.1">
    <property type="nucleotide sequence ID" value="NZ_JAVIIU010000003.1"/>
</dbReference>
<proteinExistence type="predicted"/>
<protein>
    <submittedName>
        <fullName evidence="3">Amidohydrolase family protein</fullName>
    </submittedName>
</protein>
<evidence type="ECO:0000256" key="1">
    <source>
        <dbReference type="SAM" id="MobiDB-lite"/>
    </source>
</evidence>
<dbReference type="Gene3D" id="3.20.20.140">
    <property type="entry name" value="Metal-dependent hydrolases"/>
    <property type="match status" value="1"/>
</dbReference>
<accession>A0ABU4YCH5</accession>